<gene>
    <name evidence="1" type="ORF">CK203_008231</name>
</gene>
<sequence>MLFIENDTLAICIEKKRQLSEDYQDSIESKVSTPIEV</sequence>
<dbReference type="Proteomes" id="UP000288805">
    <property type="component" value="Unassembled WGS sequence"/>
</dbReference>
<name>A0A438KNH4_VITVI</name>
<dbReference type="EMBL" id="QGNW01000002">
    <property type="protein sequence ID" value="RVX22759.1"/>
    <property type="molecule type" value="Genomic_DNA"/>
</dbReference>
<proteinExistence type="predicted"/>
<evidence type="ECO:0000313" key="2">
    <source>
        <dbReference type="Proteomes" id="UP000288805"/>
    </source>
</evidence>
<organism evidence="1 2">
    <name type="scientific">Vitis vinifera</name>
    <name type="common">Grape</name>
    <dbReference type="NCBI Taxonomy" id="29760"/>
    <lineage>
        <taxon>Eukaryota</taxon>
        <taxon>Viridiplantae</taxon>
        <taxon>Streptophyta</taxon>
        <taxon>Embryophyta</taxon>
        <taxon>Tracheophyta</taxon>
        <taxon>Spermatophyta</taxon>
        <taxon>Magnoliopsida</taxon>
        <taxon>eudicotyledons</taxon>
        <taxon>Gunneridae</taxon>
        <taxon>Pentapetalae</taxon>
        <taxon>rosids</taxon>
        <taxon>Vitales</taxon>
        <taxon>Vitaceae</taxon>
        <taxon>Viteae</taxon>
        <taxon>Vitis</taxon>
    </lineage>
</organism>
<comment type="caution">
    <text evidence="1">The sequence shown here is derived from an EMBL/GenBank/DDBJ whole genome shotgun (WGS) entry which is preliminary data.</text>
</comment>
<protein>
    <submittedName>
        <fullName evidence="1">Uncharacterized protein</fullName>
    </submittedName>
</protein>
<dbReference type="AlphaFoldDB" id="A0A438KNH4"/>
<reference evidence="1 2" key="1">
    <citation type="journal article" date="2018" name="PLoS Genet.">
        <title>Population sequencing reveals clonal diversity and ancestral inbreeding in the grapevine cultivar Chardonnay.</title>
        <authorList>
            <person name="Roach M.J."/>
            <person name="Johnson D.L."/>
            <person name="Bohlmann J."/>
            <person name="van Vuuren H.J."/>
            <person name="Jones S.J."/>
            <person name="Pretorius I.S."/>
            <person name="Schmidt S.A."/>
            <person name="Borneman A.R."/>
        </authorList>
    </citation>
    <scope>NUCLEOTIDE SEQUENCE [LARGE SCALE GENOMIC DNA]</scope>
    <source>
        <strain evidence="2">cv. Chardonnay</strain>
        <tissue evidence="1">Leaf</tissue>
    </source>
</reference>
<evidence type="ECO:0000313" key="1">
    <source>
        <dbReference type="EMBL" id="RVX22759.1"/>
    </source>
</evidence>
<accession>A0A438KNH4</accession>